<sequence length="71" mass="7593">MSQHLSPGATGAKAFLSNAPSELESPSLSNRKEEIHRSRHGEVGAAPHQPHTEGFIQLRLVKCEGTTVCSS</sequence>
<protein>
    <submittedName>
        <fullName evidence="1">Uncharacterized protein</fullName>
    </submittedName>
</protein>
<evidence type="ECO:0000313" key="1">
    <source>
        <dbReference type="EMBL" id="KAI4805388.1"/>
    </source>
</evidence>
<dbReference type="Proteomes" id="UP001057452">
    <property type="component" value="Chromosome 21"/>
</dbReference>
<keyword evidence="2" id="KW-1185">Reference proteome</keyword>
<dbReference type="EMBL" id="CM043805">
    <property type="protein sequence ID" value="KAI4805388.1"/>
    <property type="molecule type" value="Genomic_DNA"/>
</dbReference>
<reference evidence="1" key="1">
    <citation type="submission" date="2022-05" db="EMBL/GenBank/DDBJ databases">
        <title>Chromosome-level genome of Chaenocephalus aceratus.</title>
        <authorList>
            <person name="Park H."/>
        </authorList>
    </citation>
    <scope>NUCLEOTIDE SEQUENCE</scope>
    <source>
        <strain evidence="1">KU_202001</strain>
    </source>
</reference>
<gene>
    <name evidence="1" type="ORF">KUCAC02_010006</name>
</gene>
<comment type="caution">
    <text evidence="1">The sequence shown here is derived from an EMBL/GenBank/DDBJ whole genome shotgun (WGS) entry which is preliminary data.</text>
</comment>
<evidence type="ECO:0000313" key="2">
    <source>
        <dbReference type="Proteomes" id="UP001057452"/>
    </source>
</evidence>
<name>A0ACB9VYI2_CHAAC</name>
<accession>A0ACB9VYI2</accession>
<organism evidence="1 2">
    <name type="scientific">Chaenocephalus aceratus</name>
    <name type="common">Blackfin icefish</name>
    <name type="synonym">Chaenichthys aceratus</name>
    <dbReference type="NCBI Taxonomy" id="36190"/>
    <lineage>
        <taxon>Eukaryota</taxon>
        <taxon>Metazoa</taxon>
        <taxon>Chordata</taxon>
        <taxon>Craniata</taxon>
        <taxon>Vertebrata</taxon>
        <taxon>Euteleostomi</taxon>
        <taxon>Actinopterygii</taxon>
        <taxon>Neopterygii</taxon>
        <taxon>Teleostei</taxon>
        <taxon>Neoteleostei</taxon>
        <taxon>Acanthomorphata</taxon>
        <taxon>Eupercaria</taxon>
        <taxon>Perciformes</taxon>
        <taxon>Notothenioidei</taxon>
        <taxon>Channichthyidae</taxon>
        <taxon>Chaenocephalus</taxon>
    </lineage>
</organism>
<proteinExistence type="predicted"/>